<name>A0A653IBA8_9BACL</name>
<dbReference type="GO" id="GO:0046872">
    <property type="term" value="F:metal ion binding"/>
    <property type="evidence" value="ECO:0007669"/>
    <property type="project" value="UniProtKB-KW"/>
</dbReference>
<dbReference type="PROSITE" id="PS50249">
    <property type="entry name" value="MPN"/>
    <property type="match status" value="1"/>
</dbReference>
<dbReference type="Proteomes" id="UP000439752">
    <property type="component" value="Unassembled WGS sequence"/>
</dbReference>
<evidence type="ECO:0000313" key="10">
    <source>
        <dbReference type="Proteomes" id="UP000439752"/>
    </source>
</evidence>
<dbReference type="CDD" id="cd08071">
    <property type="entry name" value="MPN_DUF2466"/>
    <property type="match status" value="1"/>
</dbReference>
<dbReference type="PANTHER" id="PTHR30471">
    <property type="entry name" value="DNA REPAIR PROTEIN RADC"/>
    <property type="match status" value="1"/>
</dbReference>
<dbReference type="InterPro" id="IPR025657">
    <property type="entry name" value="RadC_JAB"/>
</dbReference>
<dbReference type="PROSITE" id="PS01302">
    <property type="entry name" value="UPF0758"/>
    <property type="match status" value="1"/>
</dbReference>
<evidence type="ECO:0000259" key="8">
    <source>
        <dbReference type="PROSITE" id="PS50249"/>
    </source>
</evidence>
<proteinExistence type="inferred from homology"/>
<accession>A0A653IBA8</accession>
<dbReference type="Pfam" id="PF20582">
    <property type="entry name" value="UPF0758_N"/>
    <property type="match status" value="1"/>
</dbReference>
<evidence type="ECO:0000313" key="9">
    <source>
        <dbReference type="EMBL" id="VWX36357.1"/>
    </source>
</evidence>
<dbReference type="NCBIfam" id="TIGR00608">
    <property type="entry name" value="radc"/>
    <property type="match status" value="1"/>
</dbReference>
<keyword evidence="5" id="KW-0862">Zinc</keyword>
<keyword evidence="2" id="KW-0645">Protease</keyword>
<evidence type="ECO:0000256" key="2">
    <source>
        <dbReference type="ARBA" id="ARBA00022670"/>
    </source>
</evidence>
<dbReference type="Pfam" id="PF04002">
    <property type="entry name" value="RadC"/>
    <property type="match status" value="1"/>
</dbReference>
<keyword evidence="6" id="KW-0482">Metalloprotease</keyword>
<dbReference type="EMBL" id="CABWKQ010000020">
    <property type="protein sequence ID" value="VWX36357.1"/>
    <property type="molecule type" value="Genomic_DNA"/>
</dbReference>
<keyword evidence="3" id="KW-0479">Metal-binding</keyword>
<feature type="domain" description="MPN" evidence="8">
    <location>
        <begin position="95"/>
        <end position="217"/>
    </location>
</feature>
<dbReference type="AlphaFoldDB" id="A0A653IBA8"/>
<keyword evidence="4" id="KW-0378">Hydrolase</keyword>
<dbReference type="InterPro" id="IPR037518">
    <property type="entry name" value="MPN"/>
</dbReference>
<dbReference type="InterPro" id="IPR020891">
    <property type="entry name" value="UPF0758_CS"/>
</dbReference>
<evidence type="ECO:0000256" key="4">
    <source>
        <dbReference type="ARBA" id="ARBA00022801"/>
    </source>
</evidence>
<dbReference type="GO" id="GO:0006508">
    <property type="term" value="P:proteolysis"/>
    <property type="evidence" value="ECO:0007669"/>
    <property type="project" value="UniProtKB-KW"/>
</dbReference>
<sequence length="217" mass="24051">MIELPKDMIQLKGLTHATTVELLACLVRSGTRNQSPLEIAEELLDRHPSLIELEAAGVGGLEKSPGVGKAKALQIMAGLELGRRLVTEPKWVRPVVRSPEDAAELLLEEMRLYQQEHFICLYLNTKNEVISKKTLFIGGLNTSIVHPRDIFREAIRCSAASFIAVHNHPSGDPTPSREDIEVSERMVEAGRLIGISCIDHLVIGHGQFISMKQRGFM</sequence>
<evidence type="ECO:0000256" key="1">
    <source>
        <dbReference type="ARBA" id="ARBA00010243"/>
    </source>
</evidence>
<reference evidence="9 10" key="1">
    <citation type="submission" date="2019-10" db="EMBL/GenBank/DDBJ databases">
        <authorList>
            <person name="Karimi E."/>
        </authorList>
    </citation>
    <scope>NUCLEOTIDE SEQUENCE [LARGE SCALE GENOMIC DNA]</scope>
    <source>
        <strain evidence="9">Exiguobacterium sp. 9Y</strain>
    </source>
</reference>
<dbReference type="InterPro" id="IPR001405">
    <property type="entry name" value="UPF0758"/>
</dbReference>
<organism evidence="9 10">
    <name type="scientific">Exiguobacterium oxidotolerans</name>
    <dbReference type="NCBI Taxonomy" id="223958"/>
    <lineage>
        <taxon>Bacteria</taxon>
        <taxon>Bacillati</taxon>
        <taxon>Bacillota</taxon>
        <taxon>Bacilli</taxon>
        <taxon>Bacillales</taxon>
        <taxon>Bacillales Family XII. Incertae Sedis</taxon>
        <taxon>Exiguobacterium</taxon>
    </lineage>
</organism>
<comment type="similarity">
    <text evidence="1 7">Belongs to the UPF0758 family.</text>
</comment>
<dbReference type="PANTHER" id="PTHR30471:SF3">
    <property type="entry name" value="UPF0758 PROTEIN YEES-RELATED"/>
    <property type="match status" value="1"/>
</dbReference>
<evidence type="ECO:0000256" key="7">
    <source>
        <dbReference type="RuleBase" id="RU003797"/>
    </source>
</evidence>
<gene>
    <name evidence="9" type="primary">ysxA</name>
    <name evidence="9" type="ORF">EXIGUO9Y_270263</name>
</gene>
<dbReference type="GO" id="GO:0008237">
    <property type="term" value="F:metallopeptidase activity"/>
    <property type="evidence" value="ECO:0007669"/>
    <property type="project" value="UniProtKB-KW"/>
</dbReference>
<evidence type="ECO:0000256" key="6">
    <source>
        <dbReference type="ARBA" id="ARBA00023049"/>
    </source>
</evidence>
<evidence type="ECO:0000256" key="3">
    <source>
        <dbReference type="ARBA" id="ARBA00022723"/>
    </source>
</evidence>
<evidence type="ECO:0000256" key="5">
    <source>
        <dbReference type="ARBA" id="ARBA00022833"/>
    </source>
</evidence>
<dbReference type="Gene3D" id="3.40.140.10">
    <property type="entry name" value="Cytidine Deaminase, domain 2"/>
    <property type="match status" value="1"/>
</dbReference>
<dbReference type="InterPro" id="IPR046778">
    <property type="entry name" value="UPF0758_N"/>
</dbReference>
<protein>
    <submittedName>
        <fullName evidence="9">Conserved nucleotide-related metabolism protein</fullName>
    </submittedName>
</protein>
<dbReference type="NCBIfam" id="NF000642">
    <property type="entry name" value="PRK00024.1"/>
    <property type="match status" value="1"/>
</dbReference>
<keyword evidence="10" id="KW-1185">Reference proteome</keyword>